<dbReference type="EMBL" id="SPHZ02000010">
    <property type="protein sequence ID" value="KAF0896934.1"/>
    <property type="molecule type" value="Genomic_DNA"/>
</dbReference>
<evidence type="ECO:0000313" key="2">
    <source>
        <dbReference type="EMBL" id="KAF0896934.1"/>
    </source>
</evidence>
<organism evidence="2 3">
    <name type="scientific">Oryza meyeriana var. granulata</name>
    <dbReference type="NCBI Taxonomy" id="110450"/>
    <lineage>
        <taxon>Eukaryota</taxon>
        <taxon>Viridiplantae</taxon>
        <taxon>Streptophyta</taxon>
        <taxon>Embryophyta</taxon>
        <taxon>Tracheophyta</taxon>
        <taxon>Spermatophyta</taxon>
        <taxon>Magnoliopsida</taxon>
        <taxon>Liliopsida</taxon>
        <taxon>Poales</taxon>
        <taxon>Poaceae</taxon>
        <taxon>BOP clade</taxon>
        <taxon>Oryzoideae</taxon>
        <taxon>Oryzeae</taxon>
        <taxon>Oryzinae</taxon>
        <taxon>Oryza</taxon>
        <taxon>Oryza meyeriana</taxon>
    </lineage>
</organism>
<evidence type="ECO:0000256" key="1">
    <source>
        <dbReference type="SAM" id="MobiDB-lite"/>
    </source>
</evidence>
<accession>A0A6G1CAV3</accession>
<feature type="region of interest" description="Disordered" evidence="1">
    <location>
        <begin position="1"/>
        <end position="77"/>
    </location>
</feature>
<proteinExistence type="predicted"/>
<reference evidence="2 3" key="1">
    <citation type="submission" date="2019-11" db="EMBL/GenBank/DDBJ databases">
        <title>Whole genome sequence of Oryza granulata.</title>
        <authorList>
            <person name="Li W."/>
        </authorList>
    </citation>
    <scope>NUCLEOTIDE SEQUENCE [LARGE SCALE GENOMIC DNA]</scope>
    <source>
        <strain evidence="3">cv. Menghai</strain>
        <tissue evidence="2">Leaf</tissue>
    </source>
</reference>
<name>A0A6G1CAV3_9ORYZ</name>
<dbReference type="AlphaFoldDB" id="A0A6G1CAV3"/>
<evidence type="ECO:0000313" key="3">
    <source>
        <dbReference type="Proteomes" id="UP000479710"/>
    </source>
</evidence>
<gene>
    <name evidence="2" type="ORF">E2562_030783</name>
</gene>
<keyword evidence="3" id="KW-1185">Reference proteome</keyword>
<comment type="caution">
    <text evidence="2">The sequence shown here is derived from an EMBL/GenBank/DDBJ whole genome shotgun (WGS) entry which is preliminary data.</text>
</comment>
<dbReference type="Proteomes" id="UP000479710">
    <property type="component" value="Unassembled WGS sequence"/>
</dbReference>
<sequence>MEDGTPTEDTVVVGSSHGGARGILLPSSQAVVQRKRPGEVRAAGGEPVVGPQRAEGTARADGGTGDWHGVHPQPLPT</sequence>
<protein>
    <submittedName>
        <fullName evidence="2">Uncharacterized protein</fullName>
    </submittedName>
</protein>